<protein>
    <submittedName>
        <fullName evidence="1">Uncharacterized protein</fullName>
    </submittedName>
</protein>
<organism evidence="1">
    <name type="scientific">marine metagenome</name>
    <dbReference type="NCBI Taxonomy" id="408172"/>
    <lineage>
        <taxon>unclassified sequences</taxon>
        <taxon>metagenomes</taxon>
        <taxon>ecological metagenomes</taxon>
    </lineage>
</organism>
<evidence type="ECO:0000313" key="1">
    <source>
        <dbReference type="EMBL" id="SVB01472.1"/>
    </source>
</evidence>
<reference evidence="1" key="1">
    <citation type="submission" date="2018-05" db="EMBL/GenBank/DDBJ databases">
        <authorList>
            <person name="Lanie J.A."/>
            <person name="Ng W.-L."/>
            <person name="Kazmierczak K.M."/>
            <person name="Andrzejewski T.M."/>
            <person name="Davidsen T.M."/>
            <person name="Wayne K.J."/>
            <person name="Tettelin H."/>
            <person name="Glass J.I."/>
            <person name="Rusch D."/>
            <person name="Podicherti R."/>
            <person name="Tsui H.-C.T."/>
            <person name="Winkler M.E."/>
        </authorList>
    </citation>
    <scope>NUCLEOTIDE SEQUENCE</scope>
</reference>
<dbReference type="EMBL" id="UINC01025603">
    <property type="protein sequence ID" value="SVB01472.1"/>
    <property type="molecule type" value="Genomic_DNA"/>
</dbReference>
<name>A0A382AK27_9ZZZZ</name>
<dbReference type="AlphaFoldDB" id="A0A382AK27"/>
<sequence length="141" mass="16614">MKAKNIWDEFSDVEQKQIGFYILNRYASSVVGKKEDKELVLLKTNEYYNKNFFALSRHKKLLWYLLCMTASSKKKITFHPWIGYKHKDHGSKSKVVKFLKNLYPTKKEDEIELLAKINSISDVKTLAMDFGMSKEDIRKVL</sequence>
<gene>
    <name evidence="1" type="ORF">METZ01_LOCUS154326</name>
</gene>
<accession>A0A382AK27</accession>
<proteinExistence type="predicted"/>